<reference evidence="1 2" key="1">
    <citation type="submission" date="2019-02" db="EMBL/GenBank/DDBJ databases">
        <title>Deep-cultivation of Planctomycetes and their phenomic and genomic characterization uncovers novel biology.</title>
        <authorList>
            <person name="Wiegand S."/>
            <person name="Jogler M."/>
            <person name="Boedeker C."/>
            <person name="Pinto D."/>
            <person name="Vollmers J."/>
            <person name="Rivas-Marin E."/>
            <person name="Kohn T."/>
            <person name="Peeters S.H."/>
            <person name="Heuer A."/>
            <person name="Rast P."/>
            <person name="Oberbeckmann S."/>
            <person name="Bunk B."/>
            <person name="Jeske O."/>
            <person name="Meyerdierks A."/>
            <person name="Storesund J.E."/>
            <person name="Kallscheuer N."/>
            <person name="Luecker S."/>
            <person name="Lage O.M."/>
            <person name="Pohl T."/>
            <person name="Merkel B.J."/>
            <person name="Hornburger P."/>
            <person name="Mueller R.-W."/>
            <person name="Bruemmer F."/>
            <person name="Labrenz M."/>
            <person name="Spormann A.M."/>
            <person name="Op den Camp H."/>
            <person name="Overmann J."/>
            <person name="Amann R."/>
            <person name="Jetten M.S.M."/>
            <person name="Mascher T."/>
            <person name="Medema M.H."/>
            <person name="Devos D.P."/>
            <person name="Kaster A.-K."/>
            <person name="Ovreas L."/>
            <person name="Rohde M."/>
            <person name="Galperin M.Y."/>
            <person name="Jogler C."/>
        </authorList>
    </citation>
    <scope>NUCLEOTIDE SEQUENCE [LARGE SCALE GENOMIC DNA]</scope>
    <source>
        <strain evidence="1 2">SV_7m_r</strain>
    </source>
</reference>
<organism evidence="1 2">
    <name type="scientific">Stieleria bergensis</name>
    <dbReference type="NCBI Taxonomy" id="2528025"/>
    <lineage>
        <taxon>Bacteria</taxon>
        <taxon>Pseudomonadati</taxon>
        <taxon>Planctomycetota</taxon>
        <taxon>Planctomycetia</taxon>
        <taxon>Pirellulales</taxon>
        <taxon>Pirellulaceae</taxon>
        <taxon>Stieleria</taxon>
    </lineage>
</organism>
<dbReference type="AlphaFoldDB" id="A0A517SX96"/>
<dbReference type="EMBL" id="CP036272">
    <property type="protein sequence ID" value="QDT60641.1"/>
    <property type="molecule type" value="Genomic_DNA"/>
</dbReference>
<proteinExistence type="predicted"/>
<dbReference type="Proteomes" id="UP000315003">
    <property type="component" value="Chromosome"/>
</dbReference>
<evidence type="ECO:0000313" key="2">
    <source>
        <dbReference type="Proteomes" id="UP000315003"/>
    </source>
</evidence>
<evidence type="ECO:0000313" key="1">
    <source>
        <dbReference type="EMBL" id="QDT60641.1"/>
    </source>
</evidence>
<keyword evidence="2" id="KW-1185">Reference proteome</keyword>
<sequence>MVWMIDAKRKHDWQLASTLVWITAEVNRDRKRRRKPFKPDDFNPCVTTRTVPAKASVEQVASLLGAKFTKANR</sequence>
<protein>
    <submittedName>
        <fullName evidence="1">Uncharacterized protein</fullName>
    </submittedName>
</protein>
<accession>A0A517SX96</accession>
<gene>
    <name evidence="1" type="ORF">SV7mr_31650</name>
</gene>
<name>A0A517SX96_9BACT</name>